<evidence type="ECO:0000256" key="4">
    <source>
        <dbReference type="PROSITE-ProRule" id="PRU00221"/>
    </source>
</evidence>
<evidence type="ECO:0000256" key="3">
    <source>
        <dbReference type="ARBA" id="ARBA00046343"/>
    </source>
</evidence>
<comment type="caution">
    <text evidence="5">The sequence shown here is derived from an EMBL/GenBank/DDBJ whole genome shotgun (WGS) entry which is preliminary data.</text>
</comment>
<dbReference type="Gene3D" id="2.130.10.10">
    <property type="entry name" value="YVTN repeat-like/Quinoprotein amine dehydrogenase"/>
    <property type="match status" value="1"/>
</dbReference>
<keyword evidence="1 4" id="KW-0853">WD repeat</keyword>
<dbReference type="PROSITE" id="PS00678">
    <property type="entry name" value="WD_REPEATS_1"/>
    <property type="match status" value="1"/>
</dbReference>
<feature type="repeat" description="WD" evidence="4">
    <location>
        <begin position="14"/>
        <end position="56"/>
    </location>
</feature>
<reference evidence="5 6" key="1">
    <citation type="journal article" date="2018" name="Mol. Plant">
        <title>The genome of Artemisia annua provides insight into the evolution of Asteraceae family and artemisinin biosynthesis.</title>
        <authorList>
            <person name="Shen Q."/>
            <person name="Zhang L."/>
            <person name="Liao Z."/>
            <person name="Wang S."/>
            <person name="Yan T."/>
            <person name="Shi P."/>
            <person name="Liu M."/>
            <person name="Fu X."/>
            <person name="Pan Q."/>
            <person name="Wang Y."/>
            <person name="Lv Z."/>
            <person name="Lu X."/>
            <person name="Zhang F."/>
            <person name="Jiang W."/>
            <person name="Ma Y."/>
            <person name="Chen M."/>
            <person name="Hao X."/>
            <person name="Li L."/>
            <person name="Tang Y."/>
            <person name="Lv G."/>
            <person name="Zhou Y."/>
            <person name="Sun X."/>
            <person name="Brodelius P.E."/>
            <person name="Rose J.K.C."/>
            <person name="Tang K."/>
        </authorList>
    </citation>
    <scope>NUCLEOTIDE SEQUENCE [LARGE SCALE GENOMIC DNA]</scope>
    <source>
        <strain evidence="6">cv. Huhao1</strain>
        <tissue evidence="5">Leaf</tissue>
    </source>
</reference>
<dbReference type="InterPro" id="IPR001680">
    <property type="entry name" value="WD40_rpt"/>
</dbReference>
<evidence type="ECO:0000313" key="6">
    <source>
        <dbReference type="Proteomes" id="UP000245207"/>
    </source>
</evidence>
<gene>
    <name evidence="5" type="ORF">CTI12_AA392330</name>
</gene>
<dbReference type="GO" id="GO:0000445">
    <property type="term" value="C:THO complex part of transcription export complex"/>
    <property type="evidence" value="ECO:0007669"/>
    <property type="project" value="TreeGrafter"/>
</dbReference>
<proteinExistence type="inferred from homology"/>
<dbReference type="Proteomes" id="UP000245207">
    <property type="component" value="Unassembled WGS sequence"/>
</dbReference>
<keyword evidence="2" id="KW-0677">Repeat</keyword>
<dbReference type="PROSITE" id="PS50082">
    <property type="entry name" value="WD_REPEATS_2"/>
    <property type="match status" value="1"/>
</dbReference>
<dbReference type="InterPro" id="IPR036322">
    <property type="entry name" value="WD40_repeat_dom_sf"/>
</dbReference>
<dbReference type="InterPro" id="IPR040132">
    <property type="entry name" value="Tex1/THOC3"/>
</dbReference>
<comment type="similarity">
    <text evidence="3">Belongs to the THOC3 family.</text>
</comment>
<dbReference type="PROSITE" id="PS50294">
    <property type="entry name" value="WD_REPEATS_REGION"/>
    <property type="match status" value="1"/>
</dbReference>
<dbReference type="InterPro" id="IPR019775">
    <property type="entry name" value="WD40_repeat_CS"/>
</dbReference>
<dbReference type="InterPro" id="IPR015943">
    <property type="entry name" value="WD40/YVTN_repeat-like_dom_sf"/>
</dbReference>
<dbReference type="PANTHER" id="PTHR22839:SF0">
    <property type="entry name" value="THO COMPLEX SUBUNIT 3"/>
    <property type="match status" value="1"/>
</dbReference>
<evidence type="ECO:0000256" key="2">
    <source>
        <dbReference type="ARBA" id="ARBA00022737"/>
    </source>
</evidence>
<dbReference type="OrthoDB" id="340259at2759"/>
<dbReference type="PANTHER" id="PTHR22839">
    <property type="entry name" value="THO COMPLEX SUBUNIT 3 THO3"/>
    <property type="match status" value="1"/>
</dbReference>
<sequence length="136" mass="14893">MDFDDQSKVKDLELKGHTDSADQLCWNPKYSDLSATASDDKIVRLWDIRSRKCSQQPELSGNNIDITYKPDGTHVTVGTGNNSGGKLKCSVTMPEMLSDHICLGSVTLSGGLVLVASRSFNGKLKFEWQAEVSVAR</sequence>
<dbReference type="AlphaFoldDB" id="A0A2U1MD71"/>
<dbReference type="EMBL" id="PKPP01005699">
    <property type="protein sequence ID" value="PWA59177.1"/>
    <property type="molecule type" value="Genomic_DNA"/>
</dbReference>
<protein>
    <submittedName>
        <fullName evidence="5">Transducin/WD40 repeat-like superfamily protein</fullName>
    </submittedName>
</protein>
<dbReference type="STRING" id="35608.A0A2U1MD71"/>
<dbReference type="SMART" id="SM00320">
    <property type="entry name" value="WD40"/>
    <property type="match status" value="1"/>
</dbReference>
<accession>A0A2U1MD71</accession>
<evidence type="ECO:0000313" key="5">
    <source>
        <dbReference type="EMBL" id="PWA59177.1"/>
    </source>
</evidence>
<name>A0A2U1MD71_ARTAN</name>
<dbReference type="GO" id="GO:0006406">
    <property type="term" value="P:mRNA export from nucleus"/>
    <property type="evidence" value="ECO:0007669"/>
    <property type="project" value="InterPro"/>
</dbReference>
<evidence type="ECO:0000256" key="1">
    <source>
        <dbReference type="ARBA" id="ARBA00022574"/>
    </source>
</evidence>
<keyword evidence="6" id="KW-1185">Reference proteome</keyword>
<organism evidence="5 6">
    <name type="scientific">Artemisia annua</name>
    <name type="common">Sweet wormwood</name>
    <dbReference type="NCBI Taxonomy" id="35608"/>
    <lineage>
        <taxon>Eukaryota</taxon>
        <taxon>Viridiplantae</taxon>
        <taxon>Streptophyta</taxon>
        <taxon>Embryophyta</taxon>
        <taxon>Tracheophyta</taxon>
        <taxon>Spermatophyta</taxon>
        <taxon>Magnoliopsida</taxon>
        <taxon>eudicotyledons</taxon>
        <taxon>Gunneridae</taxon>
        <taxon>Pentapetalae</taxon>
        <taxon>asterids</taxon>
        <taxon>campanulids</taxon>
        <taxon>Asterales</taxon>
        <taxon>Asteraceae</taxon>
        <taxon>Asteroideae</taxon>
        <taxon>Anthemideae</taxon>
        <taxon>Artemisiinae</taxon>
        <taxon>Artemisia</taxon>
    </lineage>
</organism>
<dbReference type="SUPFAM" id="SSF50978">
    <property type="entry name" value="WD40 repeat-like"/>
    <property type="match status" value="1"/>
</dbReference>